<evidence type="ECO:0000256" key="9">
    <source>
        <dbReference type="ARBA" id="ARBA00022792"/>
    </source>
</evidence>
<comment type="cofactor">
    <cofactor evidence="18">
        <name>heme</name>
        <dbReference type="ChEBI" id="CHEBI:30413"/>
    </cofactor>
    <text evidence="18">Binds 2 heme groups non-covalently.</text>
</comment>
<dbReference type="Pfam" id="PF00033">
    <property type="entry name" value="Cytochrome_B"/>
    <property type="match status" value="1"/>
</dbReference>
<dbReference type="GO" id="GO:0005743">
    <property type="term" value="C:mitochondrial inner membrane"/>
    <property type="evidence" value="ECO:0007669"/>
    <property type="project" value="UniProtKB-SubCell"/>
</dbReference>
<evidence type="ECO:0000256" key="1">
    <source>
        <dbReference type="ARBA" id="ARBA00002566"/>
    </source>
</evidence>
<dbReference type="PROSITE" id="PS51003">
    <property type="entry name" value="CYTB_CTER"/>
    <property type="match status" value="1"/>
</dbReference>
<evidence type="ECO:0000256" key="14">
    <source>
        <dbReference type="ARBA" id="ARBA00023128"/>
    </source>
</evidence>
<keyword evidence="13" id="KW-0830">Ubiquinone</keyword>
<feature type="domain" description="Cytochrome b/b6 N-terminal region profile" evidence="20">
    <location>
        <begin position="1"/>
        <end position="210"/>
    </location>
</feature>
<dbReference type="EMBL" id="EF530015">
    <property type="protein sequence ID" value="ABU45755.1"/>
    <property type="molecule type" value="Genomic_DNA"/>
</dbReference>
<feature type="transmembrane region" description="Helical" evidence="19">
    <location>
        <begin position="78"/>
        <end position="99"/>
    </location>
</feature>
<dbReference type="SUPFAM" id="SSF81342">
    <property type="entry name" value="Transmembrane di-heme cytochromes"/>
    <property type="match status" value="1"/>
</dbReference>
<evidence type="ECO:0000259" key="21">
    <source>
        <dbReference type="PROSITE" id="PS51003"/>
    </source>
</evidence>
<evidence type="ECO:0000256" key="5">
    <source>
        <dbReference type="ARBA" id="ARBA00022617"/>
    </source>
</evidence>
<feature type="transmembrane region" description="Helical" evidence="19">
    <location>
        <begin position="289"/>
        <end position="309"/>
    </location>
</feature>
<keyword evidence="12 18" id="KW-0408">Iron</keyword>
<feature type="transmembrane region" description="Helical" evidence="19">
    <location>
        <begin position="179"/>
        <end position="201"/>
    </location>
</feature>
<evidence type="ECO:0000256" key="15">
    <source>
        <dbReference type="ARBA" id="ARBA00023136"/>
    </source>
</evidence>
<feature type="transmembrane region" description="Helical" evidence="19">
    <location>
        <begin position="31"/>
        <end position="57"/>
    </location>
</feature>
<keyword evidence="7 19" id="KW-0812">Transmembrane</keyword>
<organism evidence="22">
    <name type="scientific">Saltator maximus</name>
    <name type="common">Buff-throated saltator</name>
    <dbReference type="NCBI Taxonomy" id="460219"/>
    <lineage>
        <taxon>Eukaryota</taxon>
        <taxon>Metazoa</taxon>
        <taxon>Chordata</taxon>
        <taxon>Craniata</taxon>
        <taxon>Vertebrata</taxon>
        <taxon>Euteleostomi</taxon>
        <taxon>Archelosauria</taxon>
        <taxon>Archosauria</taxon>
        <taxon>Dinosauria</taxon>
        <taxon>Saurischia</taxon>
        <taxon>Theropoda</taxon>
        <taxon>Coelurosauria</taxon>
        <taxon>Aves</taxon>
        <taxon>Neognathae</taxon>
        <taxon>Neoaves</taxon>
        <taxon>Telluraves</taxon>
        <taxon>Australaves</taxon>
        <taxon>Passeriformes</taxon>
        <taxon>Thraupidae</taxon>
        <taxon>Thraupinae</taxon>
        <taxon>Saltator</taxon>
    </lineage>
</organism>
<feature type="binding site" description="axial binding residue" evidence="18">
    <location>
        <position position="84"/>
    </location>
    <ligand>
        <name>heme b</name>
        <dbReference type="ChEBI" id="CHEBI:60344"/>
        <label>b562</label>
    </ligand>
    <ligandPart>
        <name>Fe</name>
        <dbReference type="ChEBI" id="CHEBI:18248"/>
    </ligandPart>
</feature>
<evidence type="ECO:0000256" key="12">
    <source>
        <dbReference type="ARBA" id="ARBA00023004"/>
    </source>
</evidence>
<evidence type="ECO:0000313" key="22">
    <source>
        <dbReference type="EMBL" id="ABU45755.1"/>
    </source>
</evidence>
<dbReference type="InterPro" id="IPR027387">
    <property type="entry name" value="Cytb/b6-like_sf"/>
</dbReference>
<feature type="binding site" description="axial binding residue" evidence="18">
    <location>
        <position position="197"/>
    </location>
    <ligand>
        <name>heme b</name>
        <dbReference type="ChEBI" id="CHEBI:60344"/>
        <label>b566</label>
    </ligand>
    <ligandPart>
        <name>Fe</name>
        <dbReference type="ChEBI" id="CHEBI:18248"/>
    </ligandPart>
</feature>
<keyword evidence="4 19" id="KW-0813">Transport</keyword>
<evidence type="ECO:0000259" key="20">
    <source>
        <dbReference type="PROSITE" id="PS51002"/>
    </source>
</evidence>
<evidence type="ECO:0000256" key="10">
    <source>
        <dbReference type="ARBA" id="ARBA00022982"/>
    </source>
</evidence>
<dbReference type="PIRSF" id="PIRSF038885">
    <property type="entry name" value="COB"/>
    <property type="match status" value="1"/>
</dbReference>
<geneLocation type="mitochondrion" evidence="22"/>
<evidence type="ECO:0000256" key="6">
    <source>
        <dbReference type="ARBA" id="ARBA00022660"/>
    </source>
</evidence>
<evidence type="ECO:0000256" key="7">
    <source>
        <dbReference type="ARBA" id="ARBA00022692"/>
    </source>
</evidence>
<keyword evidence="10 19" id="KW-0249">Electron transport</keyword>
<evidence type="ECO:0000256" key="8">
    <source>
        <dbReference type="ARBA" id="ARBA00022723"/>
    </source>
</evidence>
<evidence type="ECO:0000256" key="11">
    <source>
        <dbReference type="ARBA" id="ARBA00022989"/>
    </source>
</evidence>
<feature type="binding site" evidence="17">
    <location>
        <position position="202"/>
    </location>
    <ligand>
        <name>a ubiquinone</name>
        <dbReference type="ChEBI" id="CHEBI:16389"/>
    </ligand>
</feature>
<feature type="binding site" description="axial binding residue" evidence="18">
    <location>
        <position position="98"/>
    </location>
    <ligand>
        <name>heme b</name>
        <dbReference type="ChEBI" id="CHEBI:60344"/>
        <label>b566</label>
    </ligand>
    <ligandPart>
        <name>Fe</name>
        <dbReference type="ChEBI" id="CHEBI:18248"/>
    </ligandPart>
</feature>
<dbReference type="GO" id="GO:0016491">
    <property type="term" value="F:oxidoreductase activity"/>
    <property type="evidence" value="ECO:0007669"/>
    <property type="project" value="UniProtKB-UniRule"/>
</dbReference>
<evidence type="ECO:0000256" key="19">
    <source>
        <dbReference type="RuleBase" id="RU362117"/>
    </source>
</evidence>
<comment type="cofactor">
    <cofactor evidence="19">
        <name>heme b</name>
        <dbReference type="ChEBI" id="CHEBI:60344"/>
    </cofactor>
    <text evidence="19">Binds 2 heme groups non-covalently.</text>
</comment>
<dbReference type="FunFam" id="1.20.810.10:FF:000002">
    <property type="entry name" value="Cytochrome b"/>
    <property type="match status" value="1"/>
</dbReference>
<gene>
    <name evidence="22" type="primary">cytb</name>
</gene>
<evidence type="ECO:0000256" key="13">
    <source>
        <dbReference type="ARBA" id="ARBA00023075"/>
    </source>
</evidence>
<dbReference type="InterPro" id="IPR036150">
    <property type="entry name" value="Cyt_b/b6_C_sf"/>
</dbReference>
<keyword evidence="5 18" id="KW-0349">Heme</keyword>
<feature type="transmembrane region" description="Helical" evidence="19">
    <location>
        <begin position="114"/>
        <end position="134"/>
    </location>
</feature>
<dbReference type="InterPro" id="IPR048259">
    <property type="entry name" value="Cytochrome_b_N_euk/bac"/>
</dbReference>
<evidence type="ECO:0000256" key="17">
    <source>
        <dbReference type="PIRSR" id="PIRSR038885-1"/>
    </source>
</evidence>
<dbReference type="InterPro" id="IPR030689">
    <property type="entry name" value="Cytochrome_b"/>
</dbReference>
<keyword evidence="15 19" id="KW-0472">Membrane</keyword>
<dbReference type="InterPro" id="IPR005798">
    <property type="entry name" value="Cyt_b/b6_C"/>
</dbReference>
<dbReference type="Pfam" id="PF00032">
    <property type="entry name" value="Cytochrom_B_C"/>
    <property type="match status" value="1"/>
</dbReference>
<dbReference type="InterPro" id="IPR005797">
    <property type="entry name" value="Cyt_b/b6_N"/>
</dbReference>
<dbReference type="InterPro" id="IPR048260">
    <property type="entry name" value="Cytochrome_b_C_euk/bac"/>
</dbReference>
<evidence type="ECO:0000256" key="2">
    <source>
        <dbReference type="ARBA" id="ARBA00004448"/>
    </source>
</evidence>
<dbReference type="SUPFAM" id="SSF81648">
    <property type="entry name" value="a domain/subunit of cytochrome bc1 complex (Ubiquinol-cytochrome c reductase)"/>
    <property type="match status" value="1"/>
</dbReference>
<dbReference type="GO" id="GO:0045275">
    <property type="term" value="C:respiratory chain complex III"/>
    <property type="evidence" value="ECO:0007669"/>
    <property type="project" value="InterPro"/>
</dbReference>
<keyword evidence="14 19" id="KW-0496">Mitochondrion</keyword>
<keyword evidence="6 19" id="KW-0679">Respiratory chain</keyword>
<keyword evidence="8 18" id="KW-0479">Metal-binding</keyword>
<dbReference type="PROSITE" id="PS51002">
    <property type="entry name" value="CYTB_NTER"/>
    <property type="match status" value="1"/>
</dbReference>
<evidence type="ECO:0000256" key="18">
    <source>
        <dbReference type="PIRSR" id="PIRSR038885-2"/>
    </source>
</evidence>
<dbReference type="InterPro" id="IPR016174">
    <property type="entry name" value="Di-haem_cyt_TM"/>
</dbReference>
<keyword evidence="9" id="KW-0999">Mitochondrion inner membrane</keyword>
<dbReference type="GO" id="GO:0046872">
    <property type="term" value="F:metal ion binding"/>
    <property type="evidence" value="ECO:0007669"/>
    <property type="project" value="UniProtKB-UniRule"/>
</dbReference>
<dbReference type="GO" id="GO:0008121">
    <property type="term" value="F:quinol-cytochrome-c reductase activity"/>
    <property type="evidence" value="ECO:0007669"/>
    <property type="project" value="InterPro"/>
</dbReference>
<dbReference type="PANTHER" id="PTHR19271">
    <property type="entry name" value="CYTOCHROME B"/>
    <property type="match status" value="1"/>
</dbReference>
<comment type="subcellular location">
    <subcellularLocation>
        <location evidence="2">Mitochondrion inner membrane</location>
        <topology evidence="2">Multi-pass membrane protein</topology>
    </subcellularLocation>
</comment>
<feature type="domain" description="Cytochrome b/b6 C-terminal region profile" evidence="21">
    <location>
        <begin position="211"/>
        <end position="380"/>
    </location>
</feature>
<reference evidence="22" key="1">
    <citation type="submission" date="2007-03" db="EMBL/GenBank/DDBJ databases">
        <title>Defining a Monophyletic Cardinalini: A Molecular Perspective.</title>
        <authorList>
            <person name="Klicka J."/>
            <person name="Burns K."/>
            <person name="Spellman G.M."/>
        </authorList>
    </citation>
    <scope>NUCLEOTIDE SEQUENCE</scope>
</reference>
<evidence type="ECO:0000256" key="3">
    <source>
        <dbReference type="ARBA" id="ARBA00013531"/>
    </source>
</evidence>
<feature type="transmembrane region" description="Helical" evidence="19">
    <location>
        <begin position="141"/>
        <end position="159"/>
    </location>
</feature>
<feature type="binding site" description="axial binding residue" evidence="18">
    <location>
        <position position="183"/>
    </location>
    <ligand>
        <name>heme b</name>
        <dbReference type="ChEBI" id="CHEBI:60344"/>
        <label>b562</label>
    </ligand>
    <ligandPart>
        <name>Fe</name>
        <dbReference type="ChEBI" id="CHEBI:18248"/>
    </ligandPart>
</feature>
<accession>B2BK18</accession>
<feature type="transmembrane region" description="Helical" evidence="19">
    <location>
        <begin position="321"/>
        <end position="341"/>
    </location>
</feature>
<dbReference type="CDD" id="cd00284">
    <property type="entry name" value="Cytochrome_b_N"/>
    <property type="match status" value="1"/>
</dbReference>
<dbReference type="AlphaFoldDB" id="B2BK18"/>
<comment type="function">
    <text evidence="1 19">Component of the ubiquinol-cytochrome c reductase complex (complex III or cytochrome b-c1 complex) that is part of the mitochondrial respiratory chain. The b-c1 complex mediates electron transfer from ubiquinol to cytochrome c. Contributes to the generation of a proton gradient across the mitochondrial membrane that is then used for ATP synthesis.</text>
</comment>
<proteinExistence type="inferred from homology"/>
<feature type="transmembrane region" description="Helical" evidence="19">
    <location>
        <begin position="347"/>
        <end position="373"/>
    </location>
</feature>
<dbReference type="Gene3D" id="1.20.810.10">
    <property type="entry name" value="Cytochrome Bc1 Complex, Chain C"/>
    <property type="match status" value="1"/>
</dbReference>
<evidence type="ECO:0000256" key="4">
    <source>
        <dbReference type="ARBA" id="ARBA00022448"/>
    </source>
</evidence>
<evidence type="ECO:0000256" key="16">
    <source>
        <dbReference type="ARBA" id="ARBA00061233"/>
    </source>
</evidence>
<comment type="similarity">
    <text evidence="16 19">Belongs to the cytochrome b family.</text>
</comment>
<protein>
    <recommendedName>
        <fullName evidence="3 19">Cytochrome b</fullName>
    </recommendedName>
</protein>
<feature type="transmembrane region" description="Helical" evidence="19">
    <location>
        <begin position="230"/>
        <end position="251"/>
    </location>
</feature>
<dbReference type="GO" id="GO:0006122">
    <property type="term" value="P:mitochondrial electron transport, ubiquinol to cytochrome c"/>
    <property type="evidence" value="ECO:0007669"/>
    <property type="project" value="TreeGrafter"/>
</dbReference>
<keyword evidence="11 19" id="KW-1133">Transmembrane helix</keyword>
<dbReference type="PANTHER" id="PTHR19271:SF16">
    <property type="entry name" value="CYTOCHROME B"/>
    <property type="match status" value="1"/>
</dbReference>
<dbReference type="CDD" id="cd00290">
    <property type="entry name" value="cytochrome_b_C"/>
    <property type="match status" value="1"/>
</dbReference>
<name>B2BK18_SALMA</name>
<sequence>MALNLRKNHQILKIINNALIDLPAPSNISTWWNFGSLLGLCLITQIITGLLLAMHYTADTNLAFSSVAHMCRDVQFGWLIRNLHANGASFFFICIYFHIGRGIYYGSYLNKETWNIGVILLLALMATAFVGYVLPWGQMSFWGATVITNLFSAIPYIGQTLVEWAWGGFSVDNPTLTRFFALHFLLPFVIVGLTLVHLTFLHETGSNNPLGIPSDCDKIPFHPYYTIKDILGFVLMLSLLVSLALFAPNLLGDPENFTPANPLVTPPHIKPEWYFLFAYAILRSIPNKLGGVLALAASILVLFLIPLLHTSKFRSMTFRPLSQILFWTLVANVLILTWVGSQPVEHPFIIIGQLASFTYFLIILVLFPLAAALENKLLKL</sequence>